<dbReference type="OrthoDB" id="10360024at2759"/>
<sequence length="230" mass="26081">MGDEEMEEWEPVDRDHVVKFFQILNQQSHQSIMSFNQQIVQYRGKVPEQHLTDLAVGHFEDSLAKTQAQISVGMGISLEDMEDASKYYEEKGDQQVKEQLRHLKNLYLTVSNLPTDEEEPELPDDLTVEKMVTVVTAFFKASNNVIESVVQELLAKGGDVTNPETAMKMSMAIQEKSGPATDEAIKRFNLNSTTIGPAMDKFREHEEIKTAIMVGSEEQHQILRTYGLMT</sequence>
<evidence type="ECO:0000313" key="2">
    <source>
        <dbReference type="Proteomes" id="UP000002630"/>
    </source>
</evidence>
<keyword evidence="2" id="KW-1185">Reference proteome</keyword>
<accession>D7FYT1</accession>
<name>D7FYT1_ECTSI</name>
<organism evidence="1 2">
    <name type="scientific">Ectocarpus siliculosus</name>
    <name type="common">Brown alga</name>
    <name type="synonym">Conferva siliculosa</name>
    <dbReference type="NCBI Taxonomy" id="2880"/>
    <lineage>
        <taxon>Eukaryota</taxon>
        <taxon>Sar</taxon>
        <taxon>Stramenopiles</taxon>
        <taxon>Ochrophyta</taxon>
        <taxon>PX clade</taxon>
        <taxon>Phaeophyceae</taxon>
        <taxon>Ectocarpales</taxon>
        <taxon>Ectocarpaceae</taxon>
        <taxon>Ectocarpus</taxon>
    </lineage>
</organism>
<gene>
    <name evidence="1" type="ORF">Esi_0035_0038</name>
</gene>
<protein>
    <submittedName>
        <fullName evidence="1">Uncharacterized protein</fullName>
    </submittedName>
</protein>
<proteinExistence type="predicted"/>
<dbReference type="InParanoid" id="D7FYT1"/>
<evidence type="ECO:0000313" key="1">
    <source>
        <dbReference type="EMBL" id="CBJ26573.1"/>
    </source>
</evidence>
<dbReference type="AlphaFoldDB" id="D7FYT1"/>
<dbReference type="Proteomes" id="UP000002630">
    <property type="component" value="Linkage Group LG33"/>
</dbReference>
<dbReference type="EMBL" id="FN648542">
    <property type="protein sequence ID" value="CBJ26573.1"/>
    <property type="molecule type" value="Genomic_DNA"/>
</dbReference>
<dbReference type="EMBL" id="FN649758">
    <property type="protein sequence ID" value="CBJ26573.1"/>
    <property type="molecule type" value="Genomic_DNA"/>
</dbReference>
<reference evidence="1 2" key="1">
    <citation type="journal article" date="2010" name="Nature">
        <title>The Ectocarpus genome and the independent evolution of multicellularity in brown algae.</title>
        <authorList>
            <person name="Cock J.M."/>
            <person name="Sterck L."/>
            <person name="Rouze P."/>
            <person name="Scornet D."/>
            <person name="Allen A.E."/>
            <person name="Amoutzias G."/>
            <person name="Anthouard V."/>
            <person name="Artiguenave F."/>
            <person name="Aury J.M."/>
            <person name="Badger J.H."/>
            <person name="Beszteri B."/>
            <person name="Billiau K."/>
            <person name="Bonnet E."/>
            <person name="Bothwell J.H."/>
            <person name="Bowler C."/>
            <person name="Boyen C."/>
            <person name="Brownlee C."/>
            <person name="Carrano C.J."/>
            <person name="Charrier B."/>
            <person name="Cho G.Y."/>
            <person name="Coelho S.M."/>
            <person name="Collen J."/>
            <person name="Corre E."/>
            <person name="Da Silva C."/>
            <person name="Delage L."/>
            <person name="Delaroque N."/>
            <person name="Dittami S.M."/>
            <person name="Doulbeau S."/>
            <person name="Elias M."/>
            <person name="Farnham G."/>
            <person name="Gachon C.M."/>
            <person name="Gschloessl B."/>
            <person name="Heesch S."/>
            <person name="Jabbari K."/>
            <person name="Jubin C."/>
            <person name="Kawai H."/>
            <person name="Kimura K."/>
            <person name="Kloareg B."/>
            <person name="Kupper F.C."/>
            <person name="Lang D."/>
            <person name="Le Bail A."/>
            <person name="Leblanc C."/>
            <person name="Lerouge P."/>
            <person name="Lohr M."/>
            <person name="Lopez P.J."/>
            <person name="Martens C."/>
            <person name="Maumus F."/>
            <person name="Michel G."/>
            <person name="Miranda-Saavedra D."/>
            <person name="Morales J."/>
            <person name="Moreau H."/>
            <person name="Motomura T."/>
            <person name="Nagasato C."/>
            <person name="Napoli C.A."/>
            <person name="Nelson D.R."/>
            <person name="Nyvall-Collen P."/>
            <person name="Peters A.F."/>
            <person name="Pommier C."/>
            <person name="Potin P."/>
            <person name="Poulain J."/>
            <person name="Quesneville H."/>
            <person name="Read B."/>
            <person name="Rensing S.A."/>
            <person name="Ritter A."/>
            <person name="Rousvoal S."/>
            <person name="Samanta M."/>
            <person name="Samson G."/>
            <person name="Schroeder D.C."/>
            <person name="Segurens B."/>
            <person name="Strittmatter M."/>
            <person name="Tonon T."/>
            <person name="Tregear J.W."/>
            <person name="Valentin K."/>
            <person name="von Dassow P."/>
            <person name="Yamagishi T."/>
            <person name="Van de Peer Y."/>
            <person name="Wincker P."/>
        </authorList>
    </citation>
    <scope>NUCLEOTIDE SEQUENCE [LARGE SCALE GENOMIC DNA]</scope>
    <source>
        <strain evidence="2">Ec32 / CCAP1310/4</strain>
    </source>
</reference>